<keyword evidence="5" id="KW-0479">Metal-binding</keyword>
<dbReference type="SFLD" id="SFLDG01082">
    <property type="entry name" value="B12-binding_domain_containing"/>
    <property type="match status" value="1"/>
</dbReference>
<dbReference type="EMBL" id="JARFPL010000022">
    <property type="protein sequence ID" value="MDF0593527.1"/>
    <property type="molecule type" value="Genomic_DNA"/>
</dbReference>
<keyword evidence="11" id="KW-1185">Reference proteome</keyword>
<evidence type="ECO:0000256" key="6">
    <source>
        <dbReference type="ARBA" id="ARBA00023004"/>
    </source>
</evidence>
<dbReference type="Proteomes" id="UP001215956">
    <property type="component" value="Unassembled WGS sequence"/>
</dbReference>
<keyword evidence="4" id="KW-0949">S-adenosyl-L-methionine</keyword>
<sequence>MKVLLLSSPVVQPDFDRIARIPSYGLASIAGNVDDLCTVSVADLHGTKRPKEYLEGVLKNGYDLVGLSCMSFQYHAVLPLAKMAKESGAATVFGGYHPTLSYEEIGDSQEGRLADYIVRGEGEATFRELIEAIDDGRDLAEVKGLSYWKGDEMVHNPPRPVLDVSQIRMPNRDCRLITTGFESFGVPIDSVETSRGCTNGCKFCSIQHMYGRSFRRYPFERILEDIRDAEAHGAKSIFFPDDNMTLDVKRMERLCDAIVEAGLSHLKYKVQASARGIGSSRRLVEKMAAAGFDGVFLGIENTSRENLRFLGKGKMSDNADKAVQYMHENGIIVSAGLIGGNPEDDAEDLWSNFELARKLKVDIPIFYISTPYPKTEMAVELEAMGLVACDDYRFYDGLHANLNTKHLTAEEVAYITWEMNAKYYDLAWFRYNKIKRLYPKWFLKETLRLVPFYAKRKLGLLLGLKTPRDYFREDLERGELCKGVA</sequence>
<dbReference type="RefSeq" id="WP_316969232.1">
    <property type="nucleotide sequence ID" value="NZ_JARFPL010000022.1"/>
</dbReference>
<proteinExistence type="predicted"/>
<evidence type="ECO:0000256" key="4">
    <source>
        <dbReference type="ARBA" id="ARBA00022691"/>
    </source>
</evidence>
<dbReference type="SFLD" id="SFLDG01123">
    <property type="entry name" value="methyltransferase_(Class_B)"/>
    <property type="match status" value="1"/>
</dbReference>
<keyword evidence="2" id="KW-0489">Methyltransferase</keyword>
<dbReference type="InterPro" id="IPR058240">
    <property type="entry name" value="rSAM_sf"/>
</dbReference>
<reference evidence="10 11" key="1">
    <citation type="submission" date="2023-03" db="EMBL/GenBank/DDBJ databases">
        <title>Whole genome sequencing of Methanotrichaceae archaeon M04Ac.</title>
        <authorList>
            <person name="Khomyakova M.A."/>
            <person name="Merkel A.Y."/>
            <person name="Slobodkin A.I."/>
        </authorList>
    </citation>
    <scope>NUCLEOTIDE SEQUENCE [LARGE SCALE GENOMIC DNA]</scope>
    <source>
        <strain evidence="10 11">M04Ac</strain>
    </source>
</reference>
<organism evidence="10 11">
    <name type="scientific">Candidatus Methanocrinis alkalitolerans</name>
    <dbReference type="NCBI Taxonomy" id="3033395"/>
    <lineage>
        <taxon>Archaea</taxon>
        <taxon>Methanobacteriati</taxon>
        <taxon>Methanobacteriota</taxon>
        <taxon>Stenosarchaea group</taxon>
        <taxon>Methanomicrobia</taxon>
        <taxon>Methanotrichales</taxon>
        <taxon>Methanotrichaceae</taxon>
        <taxon>Methanocrinis</taxon>
    </lineage>
</organism>
<dbReference type="PANTHER" id="PTHR43409:SF7">
    <property type="entry name" value="BLL1977 PROTEIN"/>
    <property type="match status" value="1"/>
</dbReference>
<dbReference type="PROSITE" id="PS51918">
    <property type="entry name" value="RADICAL_SAM"/>
    <property type="match status" value="1"/>
</dbReference>
<gene>
    <name evidence="10" type="ORF">P0O24_08015</name>
</gene>
<accession>A0ABT5XFN0</accession>
<keyword evidence="3" id="KW-0808">Transferase</keyword>
<comment type="cofactor">
    <cofactor evidence="1">
        <name>[4Fe-4S] cluster</name>
        <dbReference type="ChEBI" id="CHEBI:49883"/>
    </cofactor>
</comment>
<dbReference type="SFLD" id="SFLDS00029">
    <property type="entry name" value="Radical_SAM"/>
    <property type="match status" value="1"/>
</dbReference>
<comment type="caution">
    <text evidence="10">The sequence shown here is derived from an EMBL/GenBank/DDBJ whole genome shotgun (WGS) entry which is preliminary data.</text>
</comment>
<keyword evidence="7" id="KW-0411">Iron-sulfur</keyword>
<evidence type="ECO:0000256" key="7">
    <source>
        <dbReference type="ARBA" id="ARBA00023014"/>
    </source>
</evidence>
<keyword evidence="6" id="KW-0408">Iron</keyword>
<evidence type="ECO:0000256" key="1">
    <source>
        <dbReference type="ARBA" id="ARBA00001966"/>
    </source>
</evidence>
<dbReference type="Gene3D" id="3.20.20.70">
    <property type="entry name" value="Aldolase class I"/>
    <property type="match status" value="1"/>
</dbReference>
<dbReference type="CDD" id="cd02068">
    <property type="entry name" value="radical_SAM_B12_BD"/>
    <property type="match status" value="1"/>
</dbReference>
<dbReference type="InterPro" id="IPR006638">
    <property type="entry name" value="Elp3/MiaA/NifB-like_rSAM"/>
</dbReference>
<dbReference type="SUPFAM" id="SSF102114">
    <property type="entry name" value="Radical SAM enzymes"/>
    <property type="match status" value="1"/>
</dbReference>
<dbReference type="InterPro" id="IPR051198">
    <property type="entry name" value="BchE-like"/>
</dbReference>
<evidence type="ECO:0000259" key="8">
    <source>
        <dbReference type="PROSITE" id="PS51332"/>
    </source>
</evidence>
<dbReference type="Pfam" id="PF04055">
    <property type="entry name" value="Radical_SAM"/>
    <property type="match status" value="1"/>
</dbReference>
<evidence type="ECO:0000256" key="3">
    <source>
        <dbReference type="ARBA" id="ARBA00022679"/>
    </source>
</evidence>
<protein>
    <submittedName>
        <fullName evidence="10">Radical SAM protein</fullName>
    </submittedName>
</protein>
<evidence type="ECO:0000256" key="2">
    <source>
        <dbReference type="ARBA" id="ARBA00022603"/>
    </source>
</evidence>
<dbReference type="Gene3D" id="3.40.50.280">
    <property type="entry name" value="Cobalamin-binding domain"/>
    <property type="match status" value="1"/>
</dbReference>
<dbReference type="PROSITE" id="PS51332">
    <property type="entry name" value="B12_BINDING"/>
    <property type="match status" value="1"/>
</dbReference>
<dbReference type="InterPro" id="IPR013785">
    <property type="entry name" value="Aldolase_TIM"/>
</dbReference>
<dbReference type="InterPro" id="IPR034466">
    <property type="entry name" value="Methyltransferase_Class_B"/>
</dbReference>
<evidence type="ECO:0000313" key="10">
    <source>
        <dbReference type="EMBL" id="MDF0593527.1"/>
    </source>
</evidence>
<evidence type="ECO:0000313" key="11">
    <source>
        <dbReference type="Proteomes" id="UP001215956"/>
    </source>
</evidence>
<dbReference type="SMART" id="SM00729">
    <property type="entry name" value="Elp3"/>
    <property type="match status" value="1"/>
</dbReference>
<name>A0ABT5XFN0_9EURY</name>
<evidence type="ECO:0000259" key="9">
    <source>
        <dbReference type="PROSITE" id="PS51918"/>
    </source>
</evidence>
<dbReference type="InterPro" id="IPR006158">
    <property type="entry name" value="Cobalamin-bd"/>
</dbReference>
<feature type="domain" description="B12-binding" evidence="8">
    <location>
        <begin position="1"/>
        <end position="140"/>
    </location>
</feature>
<dbReference type="CDD" id="cd01335">
    <property type="entry name" value="Radical_SAM"/>
    <property type="match status" value="1"/>
</dbReference>
<dbReference type="Pfam" id="PF02310">
    <property type="entry name" value="B12-binding"/>
    <property type="match status" value="1"/>
</dbReference>
<dbReference type="InterPro" id="IPR007197">
    <property type="entry name" value="rSAM"/>
</dbReference>
<feature type="domain" description="Radical SAM core" evidence="9">
    <location>
        <begin position="183"/>
        <end position="405"/>
    </location>
</feature>
<evidence type="ECO:0000256" key="5">
    <source>
        <dbReference type="ARBA" id="ARBA00022723"/>
    </source>
</evidence>
<dbReference type="PANTHER" id="PTHR43409">
    <property type="entry name" value="ANAEROBIC MAGNESIUM-PROTOPORPHYRIN IX MONOMETHYL ESTER CYCLASE-RELATED"/>
    <property type="match status" value="1"/>
</dbReference>